<accession>A0A126UWR1</accession>
<proteinExistence type="predicted"/>
<gene>
    <name evidence="1" type="ORF">RC74_03600</name>
</gene>
<organism evidence="1 2">
    <name type="scientific">Falsihalocynthiibacter arcticus</name>
    <dbReference type="NCBI Taxonomy" id="1579316"/>
    <lineage>
        <taxon>Bacteria</taxon>
        <taxon>Pseudomonadati</taxon>
        <taxon>Pseudomonadota</taxon>
        <taxon>Alphaproteobacteria</taxon>
        <taxon>Rhodobacterales</taxon>
        <taxon>Roseobacteraceae</taxon>
        <taxon>Falsihalocynthiibacter</taxon>
    </lineage>
</organism>
<evidence type="ECO:0000313" key="2">
    <source>
        <dbReference type="Proteomes" id="UP000070371"/>
    </source>
</evidence>
<dbReference type="AlphaFoldDB" id="A0A126UWR1"/>
<keyword evidence="2" id="KW-1185">Reference proteome</keyword>
<sequence>MATAGLNSTVPLLMAQPTYAPETKLWGGQFALGLGFGWGNTTTDTDLAITGITTELNRGDSVTGFTYLYPIVSLAWSEGNNNRMTYVTGDIPTGDYDSRRLANIGIGHVAVDMGGGGYTYFDAAKGIEFSSVVGVTYNLENSGTGYRNRIDAHLD</sequence>
<name>A0A126UWR1_9RHOB</name>
<dbReference type="EMBL" id="CP014327">
    <property type="protein sequence ID" value="AML50474.1"/>
    <property type="molecule type" value="Genomic_DNA"/>
</dbReference>
<dbReference type="KEGG" id="hat:RC74_03600"/>
<dbReference type="Pfam" id="PF13557">
    <property type="entry name" value="Phenol_MetA_deg"/>
    <property type="match status" value="1"/>
</dbReference>
<dbReference type="InterPro" id="IPR025737">
    <property type="entry name" value="FApF"/>
</dbReference>
<reference evidence="1 2" key="1">
    <citation type="submission" date="2016-02" db="EMBL/GenBank/DDBJ databases">
        <title>Complete genome sequence of Halocynthiibacter arcticus PAMC 20958t from arctic marine sediment.</title>
        <authorList>
            <person name="Lee Y.M."/>
            <person name="Baek K."/>
            <person name="Lee H.K."/>
            <person name="Shin S.C."/>
        </authorList>
    </citation>
    <scope>NUCLEOTIDE SEQUENCE [LARGE SCALE GENOMIC DNA]</scope>
    <source>
        <strain evidence="1">PAMC 20958</strain>
    </source>
</reference>
<evidence type="ECO:0000313" key="1">
    <source>
        <dbReference type="EMBL" id="AML50474.1"/>
    </source>
</evidence>
<evidence type="ECO:0008006" key="3">
    <source>
        <dbReference type="Google" id="ProtNLM"/>
    </source>
</evidence>
<protein>
    <recommendedName>
        <fullName evidence="3">Outer membrane protein beta-barrel domain-containing protein</fullName>
    </recommendedName>
</protein>
<dbReference type="Proteomes" id="UP000070371">
    <property type="component" value="Chromosome"/>
</dbReference>